<keyword evidence="2" id="KW-1185">Reference proteome</keyword>
<dbReference type="Proteomes" id="UP000814128">
    <property type="component" value="Unassembled WGS sequence"/>
</dbReference>
<comment type="caution">
    <text evidence="1">The sequence shown here is derived from an EMBL/GenBank/DDBJ whole genome shotgun (WGS) entry which is preliminary data.</text>
</comment>
<evidence type="ECO:0000313" key="2">
    <source>
        <dbReference type="Proteomes" id="UP000814128"/>
    </source>
</evidence>
<gene>
    <name evidence="1" type="ORF">K488DRAFT_72327</name>
</gene>
<organism evidence="1 2">
    <name type="scientific">Vararia minispora EC-137</name>
    <dbReference type="NCBI Taxonomy" id="1314806"/>
    <lineage>
        <taxon>Eukaryota</taxon>
        <taxon>Fungi</taxon>
        <taxon>Dikarya</taxon>
        <taxon>Basidiomycota</taxon>
        <taxon>Agaricomycotina</taxon>
        <taxon>Agaricomycetes</taxon>
        <taxon>Russulales</taxon>
        <taxon>Lachnocladiaceae</taxon>
        <taxon>Vararia</taxon>
    </lineage>
</organism>
<accession>A0ACB8QG25</accession>
<dbReference type="EMBL" id="MU273631">
    <property type="protein sequence ID" value="KAI0030261.1"/>
    <property type="molecule type" value="Genomic_DNA"/>
</dbReference>
<protein>
    <submittedName>
        <fullName evidence="1">Uncharacterized protein</fullName>
    </submittedName>
</protein>
<proteinExistence type="predicted"/>
<reference evidence="1" key="1">
    <citation type="submission" date="2021-02" db="EMBL/GenBank/DDBJ databases">
        <authorList>
            <consortium name="DOE Joint Genome Institute"/>
            <person name="Ahrendt S."/>
            <person name="Looney B.P."/>
            <person name="Miyauchi S."/>
            <person name="Morin E."/>
            <person name="Drula E."/>
            <person name="Courty P.E."/>
            <person name="Chicoki N."/>
            <person name="Fauchery L."/>
            <person name="Kohler A."/>
            <person name="Kuo A."/>
            <person name="Labutti K."/>
            <person name="Pangilinan J."/>
            <person name="Lipzen A."/>
            <person name="Riley R."/>
            <person name="Andreopoulos W."/>
            <person name="He G."/>
            <person name="Johnson J."/>
            <person name="Barry K.W."/>
            <person name="Grigoriev I.V."/>
            <person name="Nagy L."/>
            <person name="Hibbett D."/>
            <person name="Henrissat B."/>
            <person name="Matheny P.B."/>
            <person name="Labbe J."/>
            <person name="Martin F."/>
        </authorList>
    </citation>
    <scope>NUCLEOTIDE SEQUENCE</scope>
    <source>
        <strain evidence="1">EC-137</strain>
    </source>
</reference>
<name>A0ACB8QG25_9AGAM</name>
<reference evidence="1" key="2">
    <citation type="journal article" date="2022" name="New Phytol.">
        <title>Evolutionary transition to the ectomycorrhizal habit in the genomes of a hyperdiverse lineage of mushroom-forming fungi.</title>
        <authorList>
            <person name="Looney B."/>
            <person name="Miyauchi S."/>
            <person name="Morin E."/>
            <person name="Drula E."/>
            <person name="Courty P.E."/>
            <person name="Kohler A."/>
            <person name="Kuo A."/>
            <person name="LaButti K."/>
            <person name="Pangilinan J."/>
            <person name="Lipzen A."/>
            <person name="Riley R."/>
            <person name="Andreopoulos W."/>
            <person name="He G."/>
            <person name="Johnson J."/>
            <person name="Nolan M."/>
            <person name="Tritt A."/>
            <person name="Barry K.W."/>
            <person name="Grigoriev I.V."/>
            <person name="Nagy L.G."/>
            <person name="Hibbett D."/>
            <person name="Henrissat B."/>
            <person name="Matheny P.B."/>
            <person name="Labbe J."/>
            <person name="Martin F.M."/>
        </authorList>
    </citation>
    <scope>NUCLEOTIDE SEQUENCE</scope>
    <source>
        <strain evidence="1">EC-137</strain>
    </source>
</reference>
<sequence>MALRVSVALFSLLGAPFALAVIPAAPANGAPLVARDPLPPLPVLGTAIGGIGSRDLSSFSGVARRGQDIGQYNHGSEDDYQLNQLTELPKLIGLGRRQSGPPQAFGDISHDNNDIANDKDDEDSYPLSGLTKFFGLDKRQTPPSLPVLGAVGQILAGIQKANDAKKEGEKEKAKTKPSQSKPGKPKSAHPKGGPTHSKGGPARSKGGQTVQSSPHTAGKRGAPAHPAPARPAPPRPAPARPAPARPAPARPAPAHPAPAPPAPSPSSADPLSSVLSSGLARRQSASSLSSLPIIGPATGSLPVPISKRATTLEDELENEASDFVGQASNGVVSDADMQASKDFGSLYKRATVDPVGQYDGGDDAAFPLRRRAIGSAENVDPVAMYESGFDAAFPDGTGGRATKGQLDAISSAVHAQADQYRHMPGFERQALPLAEVATHDADSAEKSAESQADTFESLSDERADSLSHDIAYERRQFGAGGLVDALTAAGAKAARSFGRTRTIVEPSNFVRFAPRITDTVARTNSPAGGPLPEYRGLQDRRRSPLPPARMPNEPAESVKADGKHVGPVSPRTSVGEALPGGGSINFEADTK</sequence>
<evidence type="ECO:0000313" key="1">
    <source>
        <dbReference type="EMBL" id="KAI0030261.1"/>
    </source>
</evidence>